<proteinExistence type="predicted"/>
<accession>A0A0C3SC93</accession>
<dbReference type="Pfam" id="PF03547">
    <property type="entry name" value="Mem_trans"/>
    <property type="match status" value="1"/>
</dbReference>
<dbReference type="GO" id="GO:0005783">
    <property type="term" value="C:endoplasmic reticulum"/>
    <property type="evidence" value="ECO:0007669"/>
    <property type="project" value="TreeGrafter"/>
</dbReference>
<keyword evidence="4 5" id="KW-0472">Membrane</keyword>
<keyword evidence="7" id="KW-1185">Reference proteome</keyword>
<evidence type="ECO:0000256" key="4">
    <source>
        <dbReference type="ARBA" id="ARBA00023136"/>
    </source>
</evidence>
<protein>
    <recommendedName>
        <fullName evidence="8">Auxin efflux carrier</fullName>
    </recommendedName>
</protein>
<evidence type="ECO:0008006" key="8">
    <source>
        <dbReference type="Google" id="ProtNLM"/>
    </source>
</evidence>
<feature type="transmembrane region" description="Helical" evidence="5">
    <location>
        <begin position="407"/>
        <end position="430"/>
    </location>
</feature>
<dbReference type="Proteomes" id="UP000053257">
    <property type="component" value="Unassembled WGS sequence"/>
</dbReference>
<feature type="transmembrane region" description="Helical" evidence="5">
    <location>
        <begin position="267"/>
        <end position="286"/>
    </location>
</feature>
<dbReference type="AlphaFoldDB" id="A0A0C3SC93"/>
<gene>
    <name evidence="6" type="ORF">PHLGIDRAFT_117134</name>
</gene>
<evidence type="ECO:0000256" key="3">
    <source>
        <dbReference type="ARBA" id="ARBA00022989"/>
    </source>
</evidence>
<feature type="transmembrane region" description="Helical" evidence="5">
    <location>
        <begin position="374"/>
        <end position="395"/>
    </location>
</feature>
<evidence type="ECO:0000256" key="2">
    <source>
        <dbReference type="ARBA" id="ARBA00022692"/>
    </source>
</evidence>
<name>A0A0C3SC93_PHLG1</name>
<dbReference type="STRING" id="745531.A0A0C3SC93"/>
<dbReference type="EMBL" id="KN840477">
    <property type="protein sequence ID" value="KIP08635.1"/>
    <property type="molecule type" value="Genomic_DNA"/>
</dbReference>
<reference evidence="6 7" key="1">
    <citation type="journal article" date="2014" name="PLoS Genet.">
        <title>Analysis of the Phlebiopsis gigantea genome, transcriptome and secretome provides insight into its pioneer colonization strategies of wood.</title>
        <authorList>
            <person name="Hori C."/>
            <person name="Ishida T."/>
            <person name="Igarashi K."/>
            <person name="Samejima M."/>
            <person name="Suzuki H."/>
            <person name="Master E."/>
            <person name="Ferreira P."/>
            <person name="Ruiz-Duenas F.J."/>
            <person name="Held B."/>
            <person name="Canessa P."/>
            <person name="Larrondo L.F."/>
            <person name="Schmoll M."/>
            <person name="Druzhinina I.S."/>
            <person name="Kubicek C.P."/>
            <person name="Gaskell J.A."/>
            <person name="Kersten P."/>
            <person name="St John F."/>
            <person name="Glasner J."/>
            <person name="Sabat G."/>
            <person name="Splinter BonDurant S."/>
            <person name="Syed K."/>
            <person name="Yadav J."/>
            <person name="Mgbeahuruike A.C."/>
            <person name="Kovalchuk A."/>
            <person name="Asiegbu F.O."/>
            <person name="Lackner G."/>
            <person name="Hoffmeister D."/>
            <person name="Rencoret J."/>
            <person name="Gutierrez A."/>
            <person name="Sun H."/>
            <person name="Lindquist E."/>
            <person name="Barry K."/>
            <person name="Riley R."/>
            <person name="Grigoriev I.V."/>
            <person name="Henrissat B."/>
            <person name="Kues U."/>
            <person name="Berka R.M."/>
            <person name="Martinez A.T."/>
            <person name="Covert S.F."/>
            <person name="Blanchette R.A."/>
            <person name="Cullen D."/>
        </authorList>
    </citation>
    <scope>NUCLEOTIDE SEQUENCE [LARGE SCALE GENOMIC DNA]</scope>
    <source>
        <strain evidence="6 7">11061_1 CR5-6</strain>
    </source>
</reference>
<evidence type="ECO:0000313" key="6">
    <source>
        <dbReference type="EMBL" id="KIP08635.1"/>
    </source>
</evidence>
<evidence type="ECO:0000256" key="5">
    <source>
        <dbReference type="SAM" id="Phobius"/>
    </source>
</evidence>
<feature type="transmembrane region" description="Helical" evidence="5">
    <location>
        <begin position="343"/>
        <end position="362"/>
    </location>
</feature>
<keyword evidence="3 5" id="KW-1133">Transmembrane helix</keyword>
<sequence>MQLNLAVATMFDGRHSSLTASVVAALEGSTSVLLTLLAGYLVGHAGLLDHITVKRLSSLCSQLFLPCLIIVEMGPELTADNLHRFWIIPVWGLVSTTIAHLVGWAGQAALQTPYWVIVAAGRPNTSAMPLLLLQALDNIGILAELTHGVDETVSSSILSRARSLILLNVVIQQTLTFQVAPSILRKDAAGKSIEESGPSSLTPAVPIQHASHINPLMQDPERVGLLQDTSGPSYGSAVLPVLDPVADSSPPRLPRALERIAKPLTKVLSVISAPLFGAIIALVIGITPPLHRLVYDEEGAFYNTVTESVHNLGELYVTLQMFIVGAELATIPNAFPGVLPTSWAMFTRFIVMPAVSLLFVWATAGRGWYVNDELVWFILVLMPSGPSAMLLASIAELVDVDQGPIASYLTISYLFSPLMAVICSLGLFVVHDASKRLP</sequence>
<evidence type="ECO:0000256" key="1">
    <source>
        <dbReference type="ARBA" id="ARBA00004141"/>
    </source>
</evidence>
<dbReference type="GO" id="GO:0055085">
    <property type="term" value="P:transmembrane transport"/>
    <property type="evidence" value="ECO:0007669"/>
    <property type="project" value="InterPro"/>
</dbReference>
<dbReference type="PANTHER" id="PTHR31794:SF4">
    <property type="entry name" value="AUXIN EFFLUX TRANSPORTER FAMILY PROTEIN (EUROFUNG)"/>
    <property type="match status" value="1"/>
</dbReference>
<dbReference type="GO" id="GO:0016020">
    <property type="term" value="C:membrane"/>
    <property type="evidence" value="ECO:0007669"/>
    <property type="project" value="UniProtKB-SubCell"/>
</dbReference>
<evidence type="ECO:0000313" key="7">
    <source>
        <dbReference type="Proteomes" id="UP000053257"/>
    </source>
</evidence>
<comment type="subcellular location">
    <subcellularLocation>
        <location evidence="1">Membrane</location>
        <topology evidence="1">Multi-pass membrane protein</topology>
    </subcellularLocation>
</comment>
<feature type="transmembrane region" description="Helical" evidence="5">
    <location>
        <begin position="20"/>
        <end position="43"/>
    </location>
</feature>
<feature type="transmembrane region" description="Helical" evidence="5">
    <location>
        <begin position="85"/>
        <end position="105"/>
    </location>
</feature>
<dbReference type="PANTHER" id="PTHR31794">
    <property type="entry name" value="AUXIN EFFLUX TRANSPORTER FAMILY PROTEIN (EUROFUNG)"/>
    <property type="match status" value="1"/>
</dbReference>
<keyword evidence="2 5" id="KW-0812">Transmembrane</keyword>
<dbReference type="HOGENOM" id="CLU_032414_0_0_1"/>
<dbReference type="OrthoDB" id="191139at2759"/>
<organism evidence="6 7">
    <name type="scientific">Phlebiopsis gigantea (strain 11061_1 CR5-6)</name>
    <name type="common">White-rot fungus</name>
    <name type="synonym">Peniophora gigantea</name>
    <dbReference type="NCBI Taxonomy" id="745531"/>
    <lineage>
        <taxon>Eukaryota</taxon>
        <taxon>Fungi</taxon>
        <taxon>Dikarya</taxon>
        <taxon>Basidiomycota</taxon>
        <taxon>Agaricomycotina</taxon>
        <taxon>Agaricomycetes</taxon>
        <taxon>Polyporales</taxon>
        <taxon>Phanerochaetaceae</taxon>
        <taxon>Phlebiopsis</taxon>
    </lineage>
</organism>
<dbReference type="InterPro" id="IPR004776">
    <property type="entry name" value="Mem_transp_PIN-like"/>
</dbReference>